<name>A0A5B8RAG1_9ZZZZ</name>
<gene>
    <name evidence="3" type="ORF">KBTEX_00025</name>
</gene>
<reference evidence="3" key="1">
    <citation type="submission" date="2019-06" db="EMBL/GenBank/DDBJ databases">
        <authorList>
            <person name="Murdoch R.W."/>
            <person name="Fathepure B."/>
        </authorList>
    </citation>
    <scope>NUCLEOTIDE SEQUENCE</scope>
</reference>
<feature type="domain" description="Flagellar hook-length control protein-like C-terminal" evidence="2">
    <location>
        <begin position="217"/>
        <end position="298"/>
    </location>
</feature>
<dbReference type="InterPro" id="IPR052563">
    <property type="entry name" value="FliK"/>
</dbReference>
<feature type="region of interest" description="Disordered" evidence="1">
    <location>
        <begin position="1"/>
        <end position="27"/>
    </location>
</feature>
<feature type="compositionally biased region" description="Low complexity" evidence="1">
    <location>
        <begin position="10"/>
        <end position="22"/>
    </location>
</feature>
<evidence type="ECO:0000256" key="1">
    <source>
        <dbReference type="SAM" id="MobiDB-lite"/>
    </source>
</evidence>
<dbReference type="CDD" id="cd17470">
    <property type="entry name" value="T3SS_Flik_C"/>
    <property type="match status" value="1"/>
</dbReference>
<organism evidence="3">
    <name type="scientific">uncultured organism</name>
    <dbReference type="NCBI Taxonomy" id="155900"/>
    <lineage>
        <taxon>unclassified sequences</taxon>
        <taxon>environmental samples</taxon>
    </lineage>
</organism>
<dbReference type="InterPro" id="IPR038610">
    <property type="entry name" value="FliK-like_C_sf"/>
</dbReference>
<accession>A0A5B8RAG1</accession>
<dbReference type="AlphaFoldDB" id="A0A5B8RAG1"/>
<dbReference type="PANTHER" id="PTHR37533:SF2">
    <property type="entry name" value="FLAGELLAR HOOK-LENGTH CONTROL PROTEIN"/>
    <property type="match status" value="1"/>
</dbReference>
<sequence length="349" mass="34202">MQSIKLSTETTGASPGTAAQAGAGAGGDAFETRLGEAIEAATGRRLSKEQIRDLLAGEDGAGLSREQLLALLAGQDAGGTGLDADALAGQLAGLEADVDGDGSDDDDTGMDIGAWIAALVSAQQAGGSNGDGADALQRAVAAGKGGQNAGDRLSQLLQGLGAGGSAPDDSNSRDGGFDALLGSVDTRAAASRGGNATPTLQLSTPVGQPGFTRGVADQVTWMVNNGTQNARVTLDPPDLGPLEISVSTRDDRTSVSIVAHHAGTRDALMADSARLRAMLADNGFSGVEVSVRDGSAEGGNAQAFGDGGAGADGGHSGDGGGQGSGPGASEIRQDNGGLIGGNGLVDHYV</sequence>
<feature type="compositionally biased region" description="Polar residues" evidence="1">
    <location>
        <begin position="194"/>
        <end position="206"/>
    </location>
</feature>
<proteinExistence type="predicted"/>
<evidence type="ECO:0000259" key="2">
    <source>
        <dbReference type="Pfam" id="PF02120"/>
    </source>
</evidence>
<dbReference type="Gene3D" id="3.30.750.140">
    <property type="match status" value="1"/>
</dbReference>
<feature type="compositionally biased region" description="Gly residues" evidence="1">
    <location>
        <begin position="305"/>
        <end position="326"/>
    </location>
</feature>
<dbReference type="EMBL" id="MN079076">
    <property type="protein sequence ID" value="QEA03725.1"/>
    <property type="molecule type" value="Genomic_DNA"/>
</dbReference>
<dbReference type="PANTHER" id="PTHR37533">
    <property type="entry name" value="FLAGELLAR HOOK-LENGTH CONTROL PROTEIN"/>
    <property type="match status" value="1"/>
</dbReference>
<dbReference type="InterPro" id="IPR021136">
    <property type="entry name" value="Flagellar_hook_control-like_C"/>
</dbReference>
<dbReference type="Pfam" id="PF02120">
    <property type="entry name" value="Flg_hook"/>
    <property type="match status" value="1"/>
</dbReference>
<feature type="region of interest" description="Disordered" evidence="1">
    <location>
        <begin position="158"/>
        <end position="209"/>
    </location>
</feature>
<feature type="region of interest" description="Disordered" evidence="1">
    <location>
        <begin position="295"/>
        <end position="339"/>
    </location>
</feature>
<protein>
    <recommendedName>
        <fullName evidence="2">Flagellar hook-length control protein-like C-terminal domain-containing protein</fullName>
    </recommendedName>
</protein>
<evidence type="ECO:0000313" key="3">
    <source>
        <dbReference type="EMBL" id="QEA03725.1"/>
    </source>
</evidence>